<dbReference type="EMBL" id="CP051141">
    <property type="protein sequence ID" value="QIW98580.1"/>
    <property type="molecule type" value="Genomic_DNA"/>
</dbReference>
<dbReference type="PANTHER" id="PTHR45639">
    <property type="entry name" value="HSC70CB, ISOFORM G-RELATED"/>
    <property type="match status" value="1"/>
</dbReference>
<dbReference type="InterPro" id="IPR013126">
    <property type="entry name" value="Hsp_70_fam"/>
</dbReference>
<dbReference type="GO" id="GO:0140662">
    <property type="term" value="F:ATP-dependent protein folding chaperone"/>
    <property type="evidence" value="ECO:0007669"/>
    <property type="project" value="InterPro"/>
</dbReference>
<feature type="compositionally biased region" description="Acidic residues" evidence="4">
    <location>
        <begin position="511"/>
        <end position="528"/>
    </location>
</feature>
<reference evidence="5 6" key="1">
    <citation type="journal article" date="2016" name="Sci. Rep.">
        <title>Peltaster fructicola genome reveals evolution from an invasive phytopathogen to an ectophytic parasite.</title>
        <authorList>
            <person name="Xu C."/>
            <person name="Chen H."/>
            <person name="Gleason M.L."/>
            <person name="Xu J.R."/>
            <person name="Liu H."/>
            <person name="Zhang R."/>
            <person name="Sun G."/>
        </authorList>
    </citation>
    <scope>NUCLEOTIDE SEQUENCE [LARGE SCALE GENOMIC DNA]</scope>
    <source>
        <strain evidence="5 6">LNHT1506</strain>
    </source>
</reference>
<evidence type="ECO:0000256" key="3">
    <source>
        <dbReference type="ARBA" id="ARBA00022840"/>
    </source>
</evidence>
<feature type="compositionally biased region" description="Basic and acidic residues" evidence="4">
    <location>
        <begin position="495"/>
        <end position="504"/>
    </location>
</feature>
<dbReference type="InterPro" id="IPR018181">
    <property type="entry name" value="Heat_shock_70_CS"/>
</dbReference>
<keyword evidence="6" id="KW-1185">Reference proteome</keyword>
<dbReference type="Gene3D" id="3.90.640.10">
    <property type="entry name" value="Actin, Chain A, domain 4"/>
    <property type="match status" value="1"/>
</dbReference>
<proteinExistence type="inferred from homology"/>
<evidence type="ECO:0000313" key="5">
    <source>
        <dbReference type="EMBL" id="QIW98580.1"/>
    </source>
</evidence>
<dbReference type="InterPro" id="IPR043129">
    <property type="entry name" value="ATPase_NBD"/>
</dbReference>
<dbReference type="Gene3D" id="3.30.420.40">
    <property type="match status" value="2"/>
</dbReference>
<evidence type="ECO:0000313" key="6">
    <source>
        <dbReference type="Proteomes" id="UP000503462"/>
    </source>
</evidence>
<comment type="similarity">
    <text evidence="1">Belongs to the heat shock protein 70 family.</text>
</comment>
<evidence type="ECO:0000256" key="2">
    <source>
        <dbReference type="ARBA" id="ARBA00022741"/>
    </source>
</evidence>
<feature type="region of interest" description="Disordered" evidence="4">
    <location>
        <begin position="1"/>
        <end position="21"/>
    </location>
</feature>
<dbReference type="GO" id="GO:0005634">
    <property type="term" value="C:nucleus"/>
    <property type="evidence" value="ECO:0007669"/>
    <property type="project" value="TreeGrafter"/>
</dbReference>
<dbReference type="AlphaFoldDB" id="A0A6H0XV99"/>
<dbReference type="Gene3D" id="3.30.30.30">
    <property type="match status" value="1"/>
</dbReference>
<organism evidence="5 6">
    <name type="scientific">Peltaster fructicola</name>
    <dbReference type="NCBI Taxonomy" id="286661"/>
    <lineage>
        <taxon>Eukaryota</taxon>
        <taxon>Fungi</taxon>
        <taxon>Dikarya</taxon>
        <taxon>Ascomycota</taxon>
        <taxon>Pezizomycotina</taxon>
        <taxon>Dothideomycetes</taxon>
        <taxon>Dothideomycetes incertae sedis</taxon>
        <taxon>Peltaster</taxon>
    </lineage>
</organism>
<gene>
    <name evidence="5" type="ORF">AMS68_004098</name>
</gene>
<keyword evidence="3" id="KW-0067">ATP-binding</keyword>
<dbReference type="PROSITE" id="PS01036">
    <property type="entry name" value="HSP70_3"/>
    <property type="match status" value="1"/>
</dbReference>
<sequence length="588" mass="62015">MVDTTNGSDEQQTATASPQPIGISFGNSYSSIAYTTADGKSEVIANEEGDRQIPTILSYVSGEEFVGTQAKAQLVRNPRNTVAYFRDFLGKGFEEVDVTQCHGSAHAVPVEGGKSVGFELVDKAPAEDETPAEKSLLGVGEVAARQFKRLRESASDFLGYDVQSAVVTIPTDFSQQQTAALVAAAKQAGIDVLQTISEPVAALLAHDAKLRLALEDANSAIAADAKQQDQIIVVADLGATRSDIAVFASRGEIYTTLATAHDQEVGGSTLDQALIDYAAKEFLKKHKSAEDPRKNEKSLAKLKLESEAVKKALSIGASANFSIESLSGGYDFSLTVNRTRFELLANKTLASFVSLIQSAIKKADLDILDVDTILLSGGTSHVPKIASLLAASFPETTTIVAPSTSPAAVNPSELAARGAAIQASLIREFEQADIEASTEAVVTVTPHTSKPIGLATKDGFVVIVPADTPVPARRTAQILVAAGGDVFLQLTEGSHEIKVTKEEPAPATKNDDDEDDEDEDDEDDEPEEIREKVYKVGKTLAEIAIKGVKKDGKVEIQLNIGADLAVTAVCREVGGKGGVRGVVQAPSA</sequence>
<accession>A0A6H0XV99</accession>
<dbReference type="FunFam" id="3.90.640.10:FF:000010">
    <property type="entry name" value="heat shock 70 kDa protein 14"/>
    <property type="match status" value="1"/>
</dbReference>
<dbReference type="PANTHER" id="PTHR45639:SF32">
    <property type="entry name" value="HEAT SHOCK PROTEIN PDR13"/>
    <property type="match status" value="1"/>
</dbReference>
<keyword evidence="2" id="KW-0547">Nucleotide-binding</keyword>
<feature type="compositionally biased region" description="Polar residues" evidence="4">
    <location>
        <begin position="1"/>
        <end position="18"/>
    </location>
</feature>
<dbReference type="GO" id="GO:0005829">
    <property type="term" value="C:cytosol"/>
    <property type="evidence" value="ECO:0007669"/>
    <property type="project" value="TreeGrafter"/>
</dbReference>
<name>A0A6H0XV99_9PEZI</name>
<feature type="region of interest" description="Disordered" evidence="4">
    <location>
        <begin position="495"/>
        <end position="532"/>
    </location>
</feature>
<dbReference type="Pfam" id="PF00012">
    <property type="entry name" value="HSP70"/>
    <property type="match status" value="1"/>
</dbReference>
<dbReference type="OrthoDB" id="29851at2759"/>
<dbReference type="SUPFAM" id="SSF53067">
    <property type="entry name" value="Actin-like ATPase domain"/>
    <property type="match status" value="2"/>
</dbReference>
<dbReference type="PRINTS" id="PR00301">
    <property type="entry name" value="HEATSHOCK70"/>
</dbReference>
<dbReference type="GO" id="GO:0005524">
    <property type="term" value="F:ATP binding"/>
    <property type="evidence" value="ECO:0007669"/>
    <property type="project" value="UniProtKB-KW"/>
</dbReference>
<protein>
    <submittedName>
        <fullName evidence="5">Uncharacterized protein</fullName>
    </submittedName>
</protein>
<evidence type="ECO:0000256" key="1">
    <source>
        <dbReference type="ARBA" id="ARBA00007381"/>
    </source>
</evidence>
<dbReference type="Proteomes" id="UP000503462">
    <property type="component" value="Chromosome 3"/>
</dbReference>
<evidence type="ECO:0000256" key="4">
    <source>
        <dbReference type="SAM" id="MobiDB-lite"/>
    </source>
</evidence>